<gene>
    <name evidence="2" type="ORF">CRG98_020578</name>
</gene>
<dbReference type="InterPro" id="IPR036047">
    <property type="entry name" value="F-box-like_dom_sf"/>
</dbReference>
<dbReference type="Proteomes" id="UP000233551">
    <property type="component" value="Unassembled WGS sequence"/>
</dbReference>
<dbReference type="STRING" id="22663.A0A2I0JSZ1"/>
<dbReference type="Gene3D" id="1.20.1280.50">
    <property type="match status" value="1"/>
</dbReference>
<evidence type="ECO:0000313" key="2">
    <source>
        <dbReference type="EMBL" id="PKI59010.1"/>
    </source>
</evidence>
<dbReference type="EMBL" id="PGOL01001331">
    <property type="protein sequence ID" value="PKI59010.1"/>
    <property type="molecule type" value="Genomic_DNA"/>
</dbReference>
<comment type="caution">
    <text evidence="2">The sequence shown here is derived from an EMBL/GenBank/DDBJ whole genome shotgun (WGS) entry which is preliminary data.</text>
</comment>
<organism evidence="2 3">
    <name type="scientific">Punica granatum</name>
    <name type="common">Pomegranate</name>
    <dbReference type="NCBI Taxonomy" id="22663"/>
    <lineage>
        <taxon>Eukaryota</taxon>
        <taxon>Viridiplantae</taxon>
        <taxon>Streptophyta</taxon>
        <taxon>Embryophyta</taxon>
        <taxon>Tracheophyta</taxon>
        <taxon>Spermatophyta</taxon>
        <taxon>Magnoliopsida</taxon>
        <taxon>eudicotyledons</taxon>
        <taxon>Gunneridae</taxon>
        <taxon>Pentapetalae</taxon>
        <taxon>rosids</taxon>
        <taxon>malvids</taxon>
        <taxon>Myrtales</taxon>
        <taxon>Lythraceae</taxon>
        <taxon>Punica</taxon>
    </lineage>
</organism>
<feature type="domain" description="F-box" evidence="1">
    <location>
        <begin position="67"/>
        <end position="114"/>
    </location>
</feature>
<dbReference type="InterPro" id="IPR032675">
    <property type="entry name" value="LRR_dom_sf"/>
</dbReference>
<accession>A0A2I0JSZ1</accession>
<sequence>MLDRSLFHGGPERPASSELSFLNGGDFFGKKIYSNPFSAGGSRERLLDRLVLSREMESTLVIKEPSSRNWLELPWDITAAILQRIGVIDILSNAQWVCTQWWSICKEPSMWRTIDMRSGCHHCEWEKYGYLENMCRHAVDRSCGGLVDISILSFGTDELLTHIAVRTWSSLTARCPWKTLEAVGRHCPHLKSLKFNNNDRYSYPRIEVDEEARAIAKTMPELRQLQLVGNILTNVGLEAILDGCPHLEFLDLRQCLKHRPRSQVGEAMCRADQGFKAALGLNPLLCTPRAA</sequence>
<dbReference type="Gene3D" id="3.80.10.10">
    <property type="entry name" value="Ribonuclease Inhibitor"/>
    <property type="match status" value="1"/>
</dbReference>
<evidence type="ECO:0000313" key="3">
    <source>
        <dbReference type="Proteomes" id="UP000233551"/>
    </source>
</evidence>
<name>A0A2I0JSZ1_PUNGR</name>
<dbReference type="AlphaFoldDB" id="A0A2I0JSZ1"/>
<dbReference type="PANTHER" id="PTHR38926:SF2">
    <property type="entry name" value="F-BOX_LRR-REPEAT PROTEIN 21-RELATED"/>
    <property type="match status" value="1"/>
</dbReference>
<dbReference type="InterPro" id="IPR001810">
    <property type="entry name" value="F-box_dom"/>
</dbReference>
<dbReference type="PANTHER" id="PTHR38926">
    <property type="entry name" value="F-BOX DOMAIN CONTAINING PROTEIN, EXPRESSED"/>
    <property type="match status" value="1"/>
</dbReference>
<keyword evidence="3" id="KW-1185">Reference proteome</keyword>
<proteinExistence type="predicted"/>
<dbReference type="SUPFAM" id="SSF52047">
    <property type="entry name" value="RNI-like"/>
    <property type="match status" value="1"/>
</dbReference>
<dbReference type="CDD" id="cd22164">
    <property type="entry name" value="F-box_AtSKIP19-like"/>
    <property type="match status" value="1"/>
</dbReference>
<reference evidence="2 3" key="1">
    <citation type="submission" date="2017-11" db="EMBL/GenBank/DDBJ databases">
        <title>De-novo sequencing of pomegranate (Punica granatum L.) genome.</title>
        <authorList>
            <person name="Akparov Z."/>
            <person name="Amiraslanov A."/>
            <person name="Hajiyeva S."/>
            <person name="Abbasov M."/>
            <person name="Kaur K."/>
            <person name="Hamwieh A."/>
            <person name="Solovyev V."/>
            <person name="Salamov A."/>
            <person name="Braich B."/>
            <person name="Kosarev P."/>
            <person name="Mahmoud A."/>
            <person name="Hajiyev E."/>
            <person name="Babayeva S."/>
            <person name="Izzatullayeva V."/>
            <person name="Mammadov A."/>
            <person name="Mammadov A."/>
            <person name="Sharifova S."/>
            <person name="Ojaghi J."/>
            <person name="Eynullazada K."/>
            <person name="Bayramov B."/>
            <person name="Abdulazimova A."/>
            <person name="Shahmuradov I."/>
        </authorList>
    </citation>
    <scope>NUCLEOTIDE SEQUENCE [LARGE SCALE GENOMIC DNA]</scope>
    <source>
        <strain evidence="3">cv. AG2017</strain>
        <tissue evidence="2">Leaf</tissue>
    </source>
</reference>
<dbReference type="SUPFAM" id="SSF81383">
    <property type="entry name" value="F-box domain"/>
    <property type="match status" value="1"/>
</dbReference>
<dbReference type="PROSITE" id="PS50181">
    <property type="entry name" value="FBOX"/>
    <property type="match status" value="1"/>
</dbReference>
<evidence type="ECO:0000259" key="1">
    <source>
        <dbReference type="PROSITE" id="PS50181"/>
    </source>
</evidence>
<protein>
    <recommendedName>
        <fullName evidence="1">F-box domain-containing protein</fullName>
    </recommendedName>
</protein>